<feature type="region of interest" description="Disordered" evidence="2">
    <location>
        <begin position="501"/>
        <end position="537"/>
    </location>
</feature>
<dbReference type="InterPro" id="IPR000383">
    <property type="entry name" value="Xaa-Pro-like_dom"/>
</dbReference>
<feature type="domain" description="Xaa-Pro dipeptidyl-peptidase C-terminal" evidence="3">
    <location>
        <begin position="310"/>
        <end position="531"/>
    </location>
</feature>
<dbReference type="InterPro" id="IPR050585">
    <property type="entry name" value="Xaa-Pro_dipeptidyl-ppase/CocE"/>
</dbReference>
<keyword evidence="5" id="KW-1185">Reference proteome</keyword>
<dbReference type="OrthoDB" id="5240615at2"/>
<dbReference type="SMART" id="SM00939">
    <property type="entry name" value="PepX_C"/>
    <property type="match status" value="1"/>
</dbReference>
<dbReference type="GO" id="GO:0008239">
    <property type="term" value="F:dipeptidyl-peptidase activity"/>
    <property type="evidence" value="ECO:0007669"/>
    <property type="project" value="InterPro"/>
</dbReference>
<dbReference type="Gene3D" id="1.10.3020.10">
    <property type="entry name" value="alpha-amino acid ester hydrolase ( Helical cap domain)"/>
    <property type="match status" value="1"/>
</dbReference>
<reference evidence="4" key="1">
    <citation type="submission" date="2019-09" db="EMBL/GenBank/DDBJ databases">
        <authorList>
            <person name="Teo W.F.A."/>
            <person name="Duangmal K."/>
        </authorList>
    </citation>
    <scope>NUCLEOTIDE SEQUENCE [LARGE SCALE GENOMIC DNA]</scope>
    <source>
        <strain evidence="4">K81G1</strain>
    </source>
</reference>
<name>A0A5N0V4C7_9PSEU</name>
<dbReference type="Pfam" id="PF08530">
    <property type="entry name" value="PepX_C"/>
    <property type="match status" value="1"/>
</dbReference>
<evidence type="ECO:0000313" key="4">
    <source>
        <dbReference type="EMBL" id="KAA9160238.1"/>
    </source>
</evidence>
<dbReference type="PANTHER" id="PTHR43056:SF10">
    <property type="entry name" value="COCE_NOND FAMILY, PUTATIVE (AFU_ORTHOLOGUE AFUA_7G00600)-RELATED"/>
    <property type="match status" value="1"/>
</dbReference>
<dbReference type="RefSeq" id="WP_144751080.1">
    <property type="nucleotide sequence ID" value="NZ_VMNW02000023.1"/>
</dbReference>
<gene>
    <name evidence="4" type="ORF">FPZ12_017990</name>
</gene>
<dbReference type="Proteomes" id="UP000319769">
    <property type="component" value="Unassembled WGS sequence"/>
</dbReference>
<dbReference type="EMBL" id="VMNW02000023">
    <property type="protein sequence ID" value="KAA9160238.1"/>
    <property type="molecule type" value="Genomic_DNA"/>
</dbReference>
<organism evidence="4 5">
    <name type="scientific">Amycolatopsis acidicola</name>
    <dbReference type="NCBI Taxonomy" id="2596893"/>
    <lineage>
        <taxon>Bacteria</taxon>
        <taxon>Bacillati</taxon>
        <taxon>Actinomycetota</taxon>
        <taxon>Actinomycetes</taxon>
        <taxon>Pseudonocardiales</taxon>
        <taxon>Pseudonocardiaceae</taxon>
        <taxon>Amycolatopsis</taxon>
    </lineage>
</organism>
<evidence type="ECO:0000259" key="3">
    <source>
        <dbReference type="SMART" id="SM00939"/>
    </source>
</evidence>
<dbReference type="InterPro" id="IPR005674">
    <property type="entry name" value="CocE/Ser_esterase"/>
</dbReference>
<protein>
    <submittedName>
        <fullName evidence="4">CocE/NonD family hydrolase</fullName>
    </submittedName>
</protein>
<evidence type="ECO:0000256" key="1">
    <source>
        <dbReference type="ARBA" id="ARBA00022801"/>
    </source>
</evidence>
<accession>A0A5N0V4C7</accession>
<dbReference type="SUPFAM" id="SSF53474">
    <property type="entry name" value="alpha/beta-Hydrolases"/>
    <property type="match status" value="1"/>
</dbReference>
<dbReference type="InterPro" id="IPR008979">
    <property type="entry name" value="Galactose-bd-like_sf"/>
</dbReference>
<dbReference type="InterPro" id="IPR029058">
    <property type="entry name" value="AB_hydrolase_fold"/>
</dbReference>
<dbReference type="InterPro" id="IPR013736">
    <property type="entry name" value="Xaa-Pro_dipept_C"/>
</dbReference>
<keyword evidence="1 4" id="KW-0378">Hydrolase</keyword>
<evidence type="ECO:0000313" key="5">
    <source>
        <dbReference type="Proteomes" id="UP000319769"/>
    </source>
</evidence>
<dbReference type="Pfam" id="PF02129">
    <property type="entry name" value="Peptidase_S15"/>
    <property type="match status" value="1"/>
</dbReference>
<dbReference type="Gene3D" id="3.40.50.1820">
    <property type="entry name" value="alpha/beta hydrolase"/>
    <property type="match status" value="1"/>
</dbReference>
<dbReference type="Gene3D" id="2.60.120.260">
    <property type="entry name" value="Galactose-binding domain-like"/>
    <property type="match status" value="1"/>
</dbReference>
<dbReference type="AlphaFoldDB" id="A0A5N0V4C7"/>
<comment type="caution">
    <text evidence="4">The sequence shown here is derived from an EMBL/GenBank/DDBJ whole genome shotgun (WGS) entry which is preliminary data.</text>
</comment>
<evidence type="ECO:0000256" key="2">
    <source>
        <dbReference type="SAM" id="MobiDB-lite"/>
    </source>
</evidence>
<dbReference type="NCBIfam" id="TIGR00976">
    <property type="entry name" value="CocE_NonD"/>
    <property type="match status" value="1"/>
</dbReference>
<dbReference type="SUPFAM" id="SSF49785">
    <property type="entry name" value="Galactose-binding domain-like"/>
    <property type="match status" value="1"/>
</dbReference>
<sequence>MGSSIARNAERLLYRLLGVSGTRTGYTRTPVRIPMRDGVELGADLYRPAGDPAGTLLVRGPYGRGLAFSLLLARIHAARGYQVLFVSSRGTADSAGEFDPMRDEVSDGHDVVGWMREQPWFTGSFGTLGLSYLGFTQWALLADPPPELRAAVISVGPHDFSRHTWGTGAFNLDLLSWSDMIVRQRDEQGPLALLRQGKARREVRELMDRLPLADAADERFAGRAPWFRYRATHPDLTDPYWAPMQLDAALDRASVPVLLIGGWQDIFLTQTVEQYERLRGRGGDVALCVGPWTHVEVMSKGARTTTAQTLDWFDQKLAGRPGHRAAPVRIFVTGAREWRDLPAWPPEATDEILHLNPGGFLYGTAADAGTAAFTFDPAVPTPTVGGPLLAGGGVVDDSELAARPDVLAFTGRALNFDLEVIGAPEVELVHSTDNPHADLFVRLSEVDDNGRSRNVTEAYVRLDPAREPGPVRLTLRPTAHRFRAGHRIRLLIAGASHPQFARNLGTDENPGTGAESKPATHTVHHVGSSLRLPVTRH</sequence>
<dbReference type="PANTHER" id="PTHR43056">
    <property type="entry name" value="PEPTIDASE S9 PROLYL OLIGOPEPTIDASE"/>
    <property type="match status" value="1"/>
</dbReference>
<proteinExistence type="predicted"/>